<dbReference type="Pfam" id="PF26122">
    <property type="entry name" value="CBM_Mok13"/>
    <property type="match status" value="1"/>
</dbReference>
<comment type="similarity">
    <text evidence="1">Belongs to the glycosyltransferase group 1 family.</text>
</comment>
<keyword evidence="9" id="KW-0732">Signal</keyword>
<dbReference type="EC" id="2.4.1.183" evidence="2"/>
<evidence type="ECO:0000256" key="5">
    <source>
        <dbReference type="ARBA" id="ARBA00023316"/>
    </source>
</evidence>
<feature type="transmembrane region" description="Helical" evidence="8">
    <location>
        <begin position="2205"/>
        <end position="2223"/>
    </location>
</feature>
<dbReference type="InterPro" id="IPR006047">
    <property type="entry name" value="GH13_cat_dom"/>
</dbReference>
<organism evidence="11 12">
    <name type="scientific">Penicillium canariense</name>
    <dbReference type="NCBI Taxonomy" id="189055"/>
    <lineage>
        <taxon>Eukaryota</taxon>
        <taxon>Fungi</taxon>
        <taxon>Dikarya</taxon>
        <taxon>Ascomycota</taxon>
        <taxon>Pezizomycotina</taxon>
        <taxon>Eurotiomycetes</taxon>
        <taxon>Eurotiomycetidae</taxon>
        <taxon>Eurotiales</taxon>
        <taxon>Aspergillaceae</taxon>
        <taxon>Penicillium</taxon>
    </lineage>
</organism>
<dbReference type="InterPro" id="IPR058654">
    <property type="entry name" value="Mok11-14/Ags1-like_TM"/>
</dbReference>
<dbReference type="PANTHER" id="PTHR47182:SF2">
    <property type="entry name" value="CELL WALL ALPHA-1,3-GLUCAN SYNTHASE AGS1"/>
    <property type="match status" value="1"/>
</dbReference>
<dbReference type="SMART" id="SM00642">
    <property type="entry name" value="Aamy"/>
    <property type="match status" value="1"/>
</dbReference>
<feature type="transmembrane region" description="Helical" evidence="8">
    <location>
        <begin position="2080"/>
        <end position="2100"/>
    </location>
</feature>
<dbReference type="CDD" id="cd11323">
    <property type="entry name" value="AmyAc_AGS"/>
    <property type="match status" value="1"/>
</dbReference>
<keyword evidence="3" id="KW-0328">Glycosyltransferase</keyword>
<feature type="compositionally biased region" description="Low complexity" evidence="7">
    <location>
        <begin position="1650"/>
        <end position="1668"/>
    </location>
</feature>
<evidence type="ECO:0000256" key="4">
    <source>
        <dbReference type="ARBA" id="ARBA00022679"/>
    </source>
</evidence>
<evidence type="ECO:0000256" key="7">
    <source>
        <dbReference type="SAM" id="MobiDB-lite"/>
    </source>
</evidence>
<dbReference type="Pfam" id="PF26114">
    <property type="entry name" value="Ig_2_Mok13"/>
    <property type="match status" value="1"/>
</dbReference>
<evidence type="ECO:0000313" key="11">
    <source>
        <dbReference type="EMBL" id="KAJ5175982.1"/>
    </source>
</evidence>
<dbReference type="EMBL" id="JAPQKN010000001">
    <property type="protein sequence ID" value="KAJ5175982.1"/>
    <property type="molecule type" value="Genomic_DNA"/>
</dbReference>
<evidence type="ECO:0000259" key="10">
    <source>
        <dbReference type="SMART" id="SM00642"/>
    </source>
</evidence>
<evidence type="ECO:0000256" key="6">
    <source>
        <dbReference type="ARBA" id="ARBA00048960"/>
    </source>
</evidence>
<dbReference type="Pfam" id="PF26127">
    <property type="entry name" value="12TM_Mok13"/>
    <property type="match status" value="1"/>
</dbReference>
<dbReference type="GO" id="GO:0070600">
    <property type="term" value="P:fungal-type cell wall (1-&gt;3)-alpha-glucan biosynthetic process"/>
    <property type="evidence" value="ECO:0007669"/>
    <property type="project" value="TreeGrafter"/>
</dbReference>
<dbReference type="InterPro" id="IPR058658">
    <property type="entry name" value="Mok11-13/Ags1-like_Ig_2"/>
</dbReference>
<dbReference type="FunFam" id="3.40.50.2000:FF:000058">
    <property type="entry name" value="Alpha-1,3-glucan synthase Ags1"/>
    <property type="match status" value="1"/>
</dbReference>
<proteinExistence type="inferred from homology"/>
<evidence type="ECO:0000256" key="8">
    <source>
        <dbReference type="SAM" id="Phobius"/>
    </source>
</evidence>
<feature type="signal peptide" evidence="9">
    <location>
        <begin position="1"/>
        <end position="19"/>
    </location>
</feature>
<protein>
    <recommendedName>
        <fullName evidence="2">alpha-1,3-glucan synthase</fullName>
        <ecNumber evidence="2">2.4.1.183</ecNumber>
    </recommendedName>
</protein>
<dbReference type="InterPro" id="IPR058659">
    <property type="entry name" value="Mok11-13/Ags1-like_CBM"/>
</dbReference>
<comment type="caution">
    <text evidence="11">The sequence shown here is derived from an EMBL/GenBank/DDBJ whole genome shotgun (WGS) entry which is preliminary data.</text>
</comment>
<feature type="transmembrane region" description="Helical" evidence="8">
    <location>
        <begin position="2339"/>
        <end position="2362"/>
    </location>
</feature>
<feature type="transmembrane region" description="Helical" evidence="8">
    <location>
        <begin position="2022"/>
        <end position="2040"/>
    </location>
</feature>
<dbReference type="GO" id="GO:0047657">
    <property type="term" value="F:alpha-1,3-glucan synthase activity"/>
    <property type="evidence" value="ECO:0007669"/>
    <property type="project" value="UniProtKB-EC"/>
</dbReference>
<comment type="catalytic activity">
    <reaction evidence="6">
        <text>[(1-&gt;3)-alpha-D-glucosyl](n) + UDP-alpha-D-glucose = [(1-&gt;3)-alpha-D-glucosyl](n+1) + UDP + H(+)</text>
        <dbReference type="Rhea" id="RHEA:19749"/>
        <dbReference type="Rhea" id="RHEA-COMP:11150"/>
        <dbReference type="Rhea" id="RHEA-COMP:11151"/>
        <dbReference type="ChEBI" id="CHEBI:15378"/>
        <dbReference type="ChEBI" id="CHEBI:28100"/>
        <dbReference type="ChEBI" id="CHEBI:58223"/>
        <dbReference type="ChEBI" id="CHEBI:58885"/>
        <dbReference type="EC" id="2.4.1.183"/>
    </reaction>
</comment>
<keyword evidence="8" id="KW-0472">Membrane</keyword>
<dbReference type="InterPro" id="IPR058656">
    <property type="entry name" value="Mok11-13/Ags1-like_GH"/>
</dbReference>
<dbReference type="OrthoDB" id="512920at2759"/>
<feature type="compositionally biased region" description="Basic and acidic residues" evidence="7">
    <location>
        <begin position="1949"/>
        <end position="1960"/>
    </location>
</feature>
<accession>A0A9W9LUK9</accession>
<reference evidence="11" key="1">
    <citation type="submission" date="2022-11" db="EMBL/GenBank/DDBJ databases">
        <authorList>
            <person name="Petersen C."/>
        </authorList>
    </citation>
    <scope>NUCLEOTIDE SEQUENCE</scope>
    <source>
        <strain evidence="11">IBT 26290</strain>
    </source>
</reference>
<reference evidence="11" key="2">
    <citation type="journal article" date="2023" name="IMA Fungus">
        <title>Comparative genomic study of the Penicillium genus elucidates a diverse pangenome and 15 lateral gene transfer events.</title>
        <authorList>
            <person name="Petersen C."/>
            <person name="Sorensen T."/>
            <person name="Nielsen M.R."/>
            <person name="Sondergaard T.E."/>
            <person name="Sorensen J.L."/>
            <person name="Fitzpatrick D.A."/>
            <person name="Frisvad J.C."/>
            <person name="Nielsen K.L."/>
        </authorList>
    </citation>
    <scope>NUCLEOTIDE SEQUENCE</scope>
    <source>
        <strain evidence="11">IBT 26290</strain>
    </source>
</reference>
<dbReference type="GO" id="GO:0009277">
    <property type="term" value="C:fungal-type cell wall"/>
    <property type="evidence" value="ECO:0007669"/>
    <property type="project" value="TreeGrafter"/>
</dbReference>
<dbReference type="Pfam" id="PF26108">
    <property type="entry name" value="GH_Mok13"/>
    <property type="match status" value="1"/>
</dbReference>
<feature type="transmembrane region" description="Helical" evidence="8">
    <location>
        <begin position="2163"/>
        <end position="2184"/>
    </location>
</feature>
<gene>
    <name evidence="11" type="ORF">N7482_001859</name>
</gene>
<evidence type="ECO:0000256" key="3">
    <source>
        <dbReference type="ARBA" id="ARBA00022676"/>
    </source>
</evidence>
<feature type="chain" id="PRO_5040949061" description="alpha-1,3-glucan synthase" evidence="9">
    <location>
        <begin position="20"/>
        <end position="2413"/>
    </location>
</feature>
<evidence type="ECO:0000256" key="2">
    <source>
        <dbReference type="ARBA" id="ARBA00012688"/>
    </source>
</evidence>
<feature type="domain" description="Glycosyl hydrolase family 13 catalytic" evidence="10">
    <location>
        <begin position="65"/>
        <end position="518"/>
    </location>
</feature>
<feature type="region of interest" description="Disordered" evidence="7">
    <location>
        <begin position="1923"/>
        <end position="1960"/>
    </location>
</feature>
<dbReference type="InterPro" id="IPR013534">
    <property type="entry name" value="Starch_synth_cat_dom"/>
</dbReference>
<dbReference type="Gene3D" id="3.20.20.80">
    <property type="entry name" value="Glycosidases"/>
    <property type="match status" value="1"/>
</dbReference>
<feature type="transmembrane region" description="Helical" evidence="8">
    <location>
        <begin position="2238"/>
        <end position="2261"/>
    </location>
</feature>
<feature type="transmembrane region" description="Helical" evidence="8">
    <location>
        <begin position="1050"/>
        <end position="1074"/>
    </location>
</feature>
<feature type="transmembrane region" description="Helical" evidence="8">
    <location>
        <begin position="2047"/>
        <end position="2068"/>
    </location>
</feature>
<dbReference type="InterPro" id="IPR058657">
    <property type="entry name" value="Mok11-13/Ags1-like_Ig"/>
</dbReference>
<dbReference type="SUPFAM" id="SSF53756">
    <property type="entry name" value="UDP-Glycosyltransferase/glycogen phosphorylase"/>
    <property type="match status" value="1"/>
</dbReference>
<evidence type="ECO:0000256" key="9">
    <source>
        <dbReference type="SAM" id="SignalP"/>
    </source>
</evidence>
<name>A0A9W9LUK9_9EURO</name>
<sequence>MQWKCVVVVFVHLTATGLCWPYDGSLASYNLNENNTATNPADYWGEWPNHAYFPSPDNWRFPIYSLFLDRFVNGDPTNDNINSTLFEHDLNSNQMRHGGDVVGLVDTLDYLQGMGIKGIYLAGTVLMNQPWSFDGYSALDTTLLDQHFGTLQAWRDAITEIHNRGMYVIFDNTIATMGDLIGFEGYLNSTTPFSPREHKAQWKSDRHYVDFHFGNTYNQTCHYPRFWNETGLPVEKHVLGELKGCYDSDFDQYGDIEAFGVYPDWQRELAKFASVQDRLREWIPSVRERLIRHSCMIIASLDIDGFRYDKATQATVDALGDISGAYRDCARRVGKTNFFLPGEITAGNTLGSIFLGRGRQPDMLPQTLDEAFGLTNSSDSTFFLRDESHQAIDGAAFHYSVYRSLTRFLGMDGNLAAGYDIPVNWTEAWYQMVLTNDLINSNSGKFDPRHMYGATNQDVFRWPTVDMGIERHLLGLFITTLHLPGIPLLLWGEEQAFYILDATASNYIYGRQSMSPATAWKTHGCFMMISEQYFNWPIKSGRLGCHDQTATYDHRDPSHFMRNIIKHMYQMRQDFPALNDGWWIQLLSNQTHEIQYPGSNGIPTETGMWSVLRSPYYQAQDLGNSGNQTVWFVYQNDNRTLAYDFDCSDRNLALIAPFDTKITVKNLFYPHDELTLKDGPTKLHLNGSQEFNGCLDRLTLQPYEFRAYVPIEKFVPPRPPGERETLEIGLYFSTEMDCTRVSESISLESSTETGAIASVDLGSANCGIIENDEVSYSGQIPAKWAWTATLTDVENGVHRLTVNNATSIDGRATDAVDHFLIRIGQHDNPMIFTSANYSTNLLHEREDGTLYVQQHAAGADMYRYSTNWGTTFSRWLPYIGGNQSIQEQHWTGTKNQKWKGQHIRVEYWSRLTGSSDYVQEGDGAHWNSPVPRRFPHMFFNGPFNEYGYDAGLANVVEQDSDGIWKFRFMAEWPSQGQLNVWGINPDGQPDQSYIFGDSDGDSVLDRLPPSSLSTTTINITEHPPDPHLAWRIHLDDATLRFKLVPAGSKYVQMALFFMLCIIPVITAITCAYIFKKTFYRIKFNQVGVSEKKTLISLDILKRLKADDIRCGEPRSLTARLANKSRFLQSTSAFGNRTSHKRNVLVATMEYNIDDWGIRIKIGGLGVMAQLMSKQLGHLDLIWVIPCVGGIEYPVDKPAGSMFVMILGNAYEVKIQYHVLRNITYVLLDAPVFRQQSAKEPYPARMDDLDSAIYYSAWNQCIAQTLKRFPIDLYHINDYHGAIATLYQLPETIPICLSLHNAEFQGLWPMRTLKEKSEVCSVFNLDMDVVTRYVQFGEIFNLLHAGASYLRLHQQGFGAVGVSKKYGKRSYARYPIFWGLRKVGNLPNPDPSDTGEWSKVLPKESEISVDNDYEMRRAELKRQAQEWAGLHQTPDADVLVFVGRWSMQKGIDLIADVMPGVLESRSSVQLICVGPVIDLYGKFAALKLDRMMKLYPGRVFSRPHFTVLPNFIFSGAEFALVPSRDEPFGLVAVEFGRKGALGIGARVGGLGQMPGWWYTVESTTTSHLLKQFKLAIDSALSSKYEVRAMMRARSAKQRFPVAQWIEDLEILQSTAIRVHNKEQAKAQAQSNVAPYGYNAIYGMMTPQAAASTRSGASSGSGTLTPPSRSASRPGTMASLRQSSIIYSRDPSPGSDGRPKSGLSRHLPSGVGVGPRPVSAPLETLGRGDFGKGTVADVGETQNGVSPDTEDESEDEMMSTCYGDEEYPMAAGLAERGRLMEGSSLNPPSSGIVLTKEALSARHSSQGSPLGRSIGSLSTSAAPSTVGIEDTLLPPSRPWAEPGNRLSSASVLSVDSVVGDKKDYKLQKVDPFFTDSNGEYYRAFEKKLEDLNGSNSDSQLCIEQYLEKSEKKWFDRFRDARLGRNRSPAPSMLFGKSGSRSPPDSITNDDTISHESGTPERKANDEFLLGDDYVPPTGLKKWMQMRIGDWPVYSLFLGLGQIIAANSYQITLLTGEVGQSEEKLYGIATVYLVTSILWWLFFRFCKSTLVLAVPWFLYGTAFMIIGVAHFETNSFARGWIQNIGSGIYAAASSSGSIFFALNFGDESGAPVKQWVFRACLIQGTQQAYVIALWYWGSTLTKASNAGIANAQGNITSTWRMTTVCIPITAFLWGVGGLIYFGLPNYYRQTPGKVPSFYKSVFRRKIVLWNWVVVILQNFFLSAPYGRNWNFLWISKHAKPWQILCLCVVFFGFVWIAILFLLAWVSKSHSWILPIVACGLGAPRWAQIWWGTSGSGLFLPWAGSYVSGALVSRSLWLWLGVMDALQGLGFGMILLQTLTRMHICFTLLVSQVIGSIATICARAFAPNRIGPGPISPDITAGADALGNAWFWIALVFQLMICGGFLLFFRREQLSKP</sequence>
<dbReference type="RefSeq" id="XP_056547590.1">
    <property type="nucleotide sequence ID" value="XM_056683984.1"/>
</dbReference>
<keyword evidence="8" id="KW-0812">Transmembrane</keyword>
<dbReference type="Pfam" id="PF08323">
    <property type="entry name" value="Glyco_transf_5"/>
    <property type="match status" value="1"/>
</dbReference>
<dbReference type="Pfam" id="PF00128">
    <property type="entry name" value="Alpha-amylase"/>
    <property type="match status" value="1"/>
</dbReference>
<dbReference type="GeneID" id="81423160"/>
<keyword evidence="4" id="KW-0808">Transferase</keyword>
<evidence type="ECO:0000313" key="12">
    <source>
        <dbReference type="Proteomes" id="UP001149163"/>
    </source>
</evidence>
<feature type="compositionally biased region" description="Polar residues" evidence="7">
    <location>
        <begin position="1936"/>
        <end position="1948"/>
    </location>
</feature>
<keyword evidence="12" id="KW-1185">Reference proteome</keyword>
<feature type="transmembrane region" description="Helical" evidence="8">
    <location>
        <begin position="2385"/>
        <end position="2405"/>
    </location>
</feature>
<feature type="transmembrane region" description="Helical" evidence="8">
    <location>
        <begin position="2312"/>
        <end position="2332"/>
    </location>
</feature>
<dbReference type="InterPro" id="IPR017853">
    <property type="entry name" value="GH"/>
</dbReference>
<feature type="transmembrane region" description="Helical" evidence="8">
    <location>
        <begin position="2268"/>
        <end position="2287"/>
    </location>
</feature>
<dbReference type="Gene3D" id="3.40.50.2000">
    <property type="entry name" value="Glycogen Phosphorylase B"/>
    <property type="match status" value="2"/>
</dbReference>
<dbReference type="Proteomes" id="UP001149163">
    <property type="component" value="Unassembled WGS sequence"/>
</dbReference>
<evidence type="ECO:0000256" key="1">
    <source>
        <dbReference type="ARBA" id="ARBA00006122"/>
    </source>
</evidence>
<dbReference type="SUPFAM" id="SSF51445">
    <property type="entry name" value="(Trans)glycosidases"/>
    <property type="match status" value="1"/>
</dbReference>
<feature type="region of interest" description="Disordered" evidence="7">
    <location>
        <begin position="1650"/>
        <end position="1753"/>
    </location>
</feature>
<dbReference type="FunFam" id="3.40.50.2000:FF:000052">
    <property type="entry name" value="Alpha-1,3-glucan synthase Ags2"/>
    <property type="match status" value="1"/>
</dbReference>
<dbReference type="PANTHER" id="PTHR47182">
    <property type="entry name" value="CELL WALL ALPHA-1,3-GLUCAN SYNTHASE AGS1-RELATED"/>
    <property type="match status" value="1"/>
</dbReference>
<feature type="transmembrane region" description="Helical" evidence="8">
    <location>
        <begin position="2112"/>
        <end position="2133"/>
    </location>
</feature>
<feature type="transmembrane region" description="Helical" evidence="8">
    <location>
        <begin position="1988"/>
        <end position="2010"/>
    </location>
</feature>
<dbReference type="InterPro" id="IPR058655">
    <property type="entry name" value="Mok11-14/Ags1-like"/>
</dbReference>
<dbReference type="Pfam" id="PF26111">
    <property type="entry name" value="Ig_Mok13"/>
    <property type="match status" value="1"/>
</dbReference>
<keyword evidence="8" id="KW-1133">Transmembrane helix</keyword>
<keyword evidence="5" id="KW-0961">Cell wall biogenesis/degradation</keyword>
<dbReference type="FunFam" id="3.20.20.80:FF:000073">
    <property type="entry name" value="Alpha-1,3-glucan synthase Ags2"/>
    <property type="match status" value="1"/>
</dbReference>